<proteinExistence type="predicted"/>
<evidence type="ECO:0000313" key="3">
    <source>
        <dbReference type="Proteomes" id="UP001367316"/>
    </source>
</evidence>
<organism evidence="2 3">
    <name type="scientific">Phyllosticta paracitricarpa</name>
    <dbReference type="NCBI Taxonomy" id="2016321"/>
    <lineage>
        <taxon>Eukaryota</taxon>
        <taxon>Fungi</taxon>
        <taxon>Dikarya</taxon>
        <taxon>Ascomycota</taxon>
        <taxon>Pezizomycotina</taxon>
        <taxon>Dothideomycetes</taxon>
        <taxon>Dothideomycetes incertae sedis</taxon>
        <taxon>Botryosphaeriales</taxon>
        <taxon>Phyllostictaceae</taxon>
        <taxon>Phyllosticta</taxon>
    </lineage>
</organism>
<evidence type="ECO:0000256" key="1">
    <source>
        <dbReference type="SAM" id="MobiDB-lite"/>
    </source>
</evidence>
<feature type="compositionally biased region" description="Low complexity" evidence="1">
    <location>
        <begin position="56"/>
        <end position="67"/>
    </location>
</feature>
<comment type="caution">
    <text evidence="2">The sequence shown here is derived from an EMBL/GenBank/DDBJ whole genome shotgun (WGS) entry which is preliminary data.</text>
</comment>
<accession>A0ABR1NJ19</accession>
<protein>
    <submittedName>
        <fullName evidence="2">Uncharacterized protein</fullName>
    </submittedName>
</protein>
<reference evidence="2 3" key="1">
    <citation type="submission" date="2024-04" db="EMBL/GenBank/DDBJ databases">
        <title>Phyllosticta paracitricarpa is synonymous to the EU quarantine fungus P. citricarpa based on phylogenomic analyses.</title>
        <authorList>
            <consortium name="Lawrence Berkeley National Laboratory"/>
            <person name="Van ingen-buijs V.A."/>
            <person name="Van westerhoven A.C."/>
            <person name="Haridas S."/>
            <person name="Skiadas P."/>
            <person name="Martin F."/>
            <person name="Groenewald J.Z."/>
            <person name="Crous P.W."/>
            <person name="Seidl M.F."/>
        </authorList>
    </citation>
    <scope>NUCLEOTIDE SEQUENCE [LARGE SCALE GENOMIC DNA]</scope>
    <source>
        <strain evidence="2 3">CBS 141358</strain>
    </source>
</reference>
<dbReference type="EMBL" id="JBBPBF010000002">
    <property type="protein sequence ID" value="KAK7615150.1"/>
    <property type="molecule type" value="Genomic_DNA"/>
</dbReference>
<keyword evidence="3" id="KW-1185">Reference proteome</keyword>
<feature type="region of interest" description="Disordered" evidence="1">
    <location>
        <begin position="56"/>
        <end position="93"/>
    </location>
</feature>
<gene>
    <name evidence="2" type="ORF">JOL62DRAFT_143663</name>
</gene>
<dbReference type="Proteomes" id="UP001367316">
    <property type="component" value="Unassembled WGS sequence"/>
</dbReference>
<name>A0ABR1NJ19_9PEZI</name>
<evidence type="ECO:0000313" key="2">
    <source>
        <dbReference type="EMBL" id="KAK7615150.1"/>
    </source>
</evidence>
<sequence length="260" mass="29152">MWPSRARQPVSPIKEGHTHETPVGVQYSRYADWPAGYLRAAYPFVLGEPASQQASKQASKQAAAAAAGFKRRTDGRTAAKWTRSQTHTHTHTTRLGQLHFVVARPDRNSTLARRGQFVRSFVRWNGKHRHRQDAFATGIPGFHTYLRPTDFKSQNPAWEYICQSLCTVCTVRTRTQRASAGERARRRETKTDEQAKKTFIAFASAWMDPNGDRSFCSVLPPPPPAAAVVVVSAHMANVCLSVCCQTLLKKGKRNKRNHQA</sequence>